<organism evidence="1">
    <name type="scientific">Bradyrhizobium diazoefficiens</name>
    <dbReference type="NCBI Taxonomy" id="1355477"/>
    <lineage>
        <taxon>Bacteria</taxon>
        <taxon>Pseudomonadati</taxon>
        <taxon>Pseudomonadota</taxon>
        <taxon>Alphaproteobacteria</taxon>
        <taxon>Hyphomicrobiales</taxon>
        <taxon>Nitrobacteraceae</taxon>
        <taxon>Bradyrhizobium</taxon>
    </lineage>
</organism>
<reference evidence="1" key="1">
    <citation type="submission" date="2020-05" db="EMBL/GenBank/DDBJ databases">
        <title>Complete genome sequence of Bradyrhizobium diazoefficiens XF3 isolated from soybean nodule.</title>
        <authorList>
            <person name="Noda R."/>
            <person name="Kakizaki K."/>
            <person name="Minamisawa K."/>
        </authorList>
    </citation>
    <scope>NUCLEOTIDE SEQUENCE</scope>
    <source>
        <strain evidence="1">XF3</strain>
    </source>
</reference>
<dbReference type="EMBL" id="AP023093">
    <property type="protein sequence ID" value="BCE39725.1"/>
    <property type="molecule type" value="Genomic_DNA"/>
</dbReference>
<accession>A0A809YKR0</accession>
<gene>
    <name evidence="1" type="ORF">XF3B_47560</name>
</gene>
<sequence length="151" mass="16188">MADYAGAVAAARAYFVARFSASPVAYQNEDQPADPWPPQDGGGHPIPWCYFEVIETDTALRGAGLPGSQTWLTTGHIRIHVFAPKGYGYAEQLAIAKLAGDVFRAATFYNSDPGAKVVCYGPSVRGGETASDDGNWFGVTVTIPFEFFFLG</sequence>
<evidence type="ECO:0000313" key="1">
    <source>
        <dbReference type="EMBL" id="BCE39725.1"/>
    </source>
</evidence>
<dbReference type="RefSeq" id="WP_182871770.1">
    <property type="nucleotide sequence ID" value="NZ_AP022639.1"/>
</dbReference>
<dbReference type="Gene3D" id="3.30.2000.20">
    <property type="match status" value="1"/>
</dbReference>
<proteinExistence type="predicted"/>
<protein>
    <submittedName>
        <fullName evidence="1">Uncharacterized protein</fullName>
    </submittedName>
</protein>
<name>A0A809YKR0_9BRAD</name>
<dbReference type="AlphaFoldDB" id="A0A809YKR0"/>